<evidence type="ECO:0000256" key="1">
    <source>
        <dbReference type="SAM" id="MobiDB-lite"/>
    </source>
</evidence>
<dbReference type="OrthoDB" id="24645at2759"/>
<accession>A0A8J5X4Y1</accession>
<dbReference type="GO" id="GO:0000724">
    <property type="term" value="P:double-strand break repair via homologous recombination"/>
    <property type="evidence" value="ECO:0007669"/>
    <property type="project" value="TreeGrafter"/>
</dbReference>
<feature type="region of interest" description="Disordered" evidence="1">
    <location>
        <begin position="152"/>
        <end position="177"/>
    </location>
</feature>
<gene>
    <name evidence="2" type="ORF">GUJ93_ZPchr0013g35783</name>
</gene>
<dbReference type="InterPro" id="IPR050381">
    <property type="entry name" value="SLX1_endonuclease"/>
</dbReference>
<dbReference type="GO" id="GO:0008821">
    <property type="term" value="F:crossover junction DNA endonuclease activity"/>
    <property type="evidence" value="ECO:0007669"/>
    <property type="project" value="TreeGrafter"/>
</dbReference>
<comment type="caution">
    <text evidence="2">The sequence shown here is derived from an EMBL/GenBank/DDBJ whole genome shotgun (WGS) entry which is preliminary data.</text>
</comment>
<organism evidence="2 3">
    <name type="scientific">Zizania palustris</name>
    <name type="common">Northern wild rice</name>
    <dbReference type="NCBI Taxonomy" id="103762"/>
    <lineage>
        <taxon>Eukaryota</taxon>
        <taxon>Viridiplantae</taxon>
        <taxon>Streptophyta</taxon>
        <taxon>Embryophyta</taxon>
        <taxon>Tracheophyta</taxon>
        <taxon>Spermatophyta</taxon>
        <taxon>Magnoliopsida</taxon>
        <taxon>Liliopsida</taxon>
        <taxon>Poales</taxon>
        <taxon>Poaceae</taxon>
        <taxon>BOP clade</taxon>
        <taxon>Oryzoideae</taxon>
        <taxon>Oryzeae</taxon>
        <taxon>Zizaniinae</taxon>
        <taxon>Zizania</taxon>
    </lineage>
</organism>
<dbReference type="EMBL" id="JAAALK010000079">
    <property type="protein sequence ID" value="KAG8100263.1"/>
    <property type="molecule type" value="Genomic_DNA"/>
</dbReference>
<evidence type="ECO:0000313" key="3">
    <source>
        <dbReference type="Proteomes" id="UP000729402"/>
    </source>
</evidence>
<evidence type="ECO:0000313" key="2">
    <source>
        <dbReference type="EMBL" id="KAG8100263.1"/>
    </source>
</evidence>
<proteinExistence type="predicted"/>
<dbReference type="GO" id="GO:0017108">
    <property type="term" value="F:5'-flap endonuclease activity"/>
    <property type="evidence" value="ECO:0007669"/>
    <property type="project" value="TreeGrafter"/>
</dbReference>
<dbReference type="AlphaFoldDB" id="A0A8J5X4Y1"/>
<dbReference type="PANTHER" id="PTHR20208:SF10">
    <property type="entry name" value="STRUCTURE-SPECIFIC ENDONUCLEASE SUBUNIT SLX1"/>
    <property type="match status" value="1"/>
</dbReference>
<protein>
    <submittedName>
        <fullName evidence="2">Uncharacterized protein</fullName>
    </submittedName>
</protein>
<dbReference type="GO" id="GO:0033557">
    <property type="term" value="C:Slx1-Slx4 complex"/>
    <property type="evidence" value="ECO:0007669"/>
    <property type="project" value="TreeGrafter"/>
</dbReference>
<reference evidence="2" key="2">
    <citation type="submission" date="2021-02" db="EMBL/GenBank/DDBJ databases">
        <authorList>
            <person name="Kimball J.A."/>
            <person name="Haas M.W."/>
            <person name="Macchietto M."/>
            <person name="Kono T."/>
            <person name="Duquette J."/>
            <person name="Shao M."/>
        </authorList>
    </citation>
    <scope>NUCLEOTIDE SEQUENCE</scope>
    <source>
        <tissue evidence="2">Fresh leaf tissue</tissue>
    </source>
</reference>
<sequence length="218" mass="23369">MAAPAAKSKSREEVTQGIASRGGEDGGGRRQGRTGGSRGQVLLLLPAPVPLPTPQERHLHWVHGEPAAVYPGQHNGKNARSGAARGEPSAATLGDGLCIYGFPTNVAALQFESAWQHPTVSVAVRNAAASFKSLGGVNNKVMLAYTMRPCSTSPLGESPHKRRTSPSPDRHRGHHGRRSCLPINQIVFKDFDVGGGCLMLTKINYNEWSMVMKIKMQT</sequence>
<reference evidence="2" key="1">
    <citation type="journal article" date="2021" name="bioRxiv">
        <title>Whole Genome Assembly and Annotation of Northern Wild Rice, Zizania palustris L., Supports a Whole Genome Duplication in the Zizania Genus.</title>
        <authorList>
            <person name="Haas M."/>
            <person name="Kono T."/>
            <person name="Macchietto M."/>
            <person name="Millas R."/>
            <person name="McGilp L."/>
            <person name="Shao M."/>
            <person name="Duquette J."/>
            <person name="Hirsch C.N."/>
            <person name="Kimball J."/>
        </authorList>
    </citation>
    <scope>NUCLEOTIDE SEQUENCE</scope>
    <source>
        <tissue evidence="2">Fresh leaf tissue</tissue>
    </source>
</reference>
<name>A0A8J5X4Y1_ZIZPA</name>
<dbReference type="PANTHER" id="PTHR20208">
    <property type="entry name" value="STRUCTURE-SPECIFIC ENDONUCLEASE SUBUNIT SLX1"/>
    <property type="match status" value="1"/>
</dbReference>
<keyword evidence="3" id="KW-1185">Reference proteome</keyword>
<dbReference type="Proteomes" id="UP000729402">
    <property type="component" value="Unassembled WGS sequence"/>
</dbReference>
<feature type="region of interest" description="Disordered" evidence="1">
    <location>
        <begin position="1"/>
        <end position="37"/>
    </location>
</feature>